<dbReference type="SMART" id="SM00941">
    <property type="entry name" value="PYNP_C"/>
    <property type="match status" value="1"/>
</dbReference>
<dbReference type="EC" id="2.4.2.4" evidence="5"/>
<dbReference type="PANTHER" id="PTHR10515">
    <property type="entry name" value="THYMIDINE PHOSPHORYLASE"/>
    <property type="match status" value="1"/>
</dbReference>
<proteinExistence type="inferred from homology"/>
<feature type="domain" description="Pyrimidine nucleoside phosphorylase C-terminal" evidence="6">
    <location>
        <begin position="358"/>
        <end position="431"/>
    </location>
</feature>
<dbReference type="Gene3D" id="3.90.1170.30">
    <property type="entry name" value="Pyrimidine nucleoside phosphorylase-like, C-terminal domain"/>
    <property type="match status" value="1"/>
</dbReference>
<dbReference type="InterPro" id="IPR013102">
    <property type="entry name" value="PYNP_C"/>
</dbReference>
<dbReference type="SUPFAM" id="SSF54680">
    <property type="entry name" value="Pyrimidine nucleoside phosphorylase C-terminal domain"/>
    <property type="match status" value="1"/>
</dbReference>
<dbReference type="PIRSF" id="PIRSF000478">
    <property type="entry name" value="TP_PyNP"/>
    <property type="match status" value="1"/>
</dbReference>
<dbReference type="Proteomes" id="UP000085678">
    <property type="component" value="Unplaced"/>
</dbReference>
<dbReference type="NCBIfam" id="TIGR02644">
    <property type="entry name" value="Y_phosphoryl"/>
    <property type="match status" value="1"/>
</dbReference>
<keyword evidence="4 5" id="KW-0808">Transferase</keyword>
<evidence type="ECO:0000313" key="7">
    <source>
        <dbReference type="Proteomes" id="UP000085678"/>
    </source>
</evidence>
<dbReference type="GO" id="GO:0005829">
    <property type="term" value="C:cytosol"/>
    <property type="evidence" value="ECO:0007669"/>
    <property type="project" value="TreeGrafter"/>
</dbReference>
<dbReference type="InParanoid" id="A0A1S3K301"/>
<keyword evidence="7" id="KW-1185">Reference proteome</keyword>
<accession>A0A1S3K301</accession>
<dbReference type="GO" id="GO:0004645">
    <property type="term" value="F:1,4-alpha-oligoglucan phosphorylase activity"/>
    <property type="evidence" value="ECO:0007669"/>
    <property type="project" value="InterPro"/>
</dbReference>
<comment type="similarity">
    <text evidence="1 5">Belongs to the thymidine/pyrimidine-nucleoside phosphorylase family.</text>
</comment>
<dbReference type="Gene3D" id="1.20.970.10">
    <property type="entry name" value="Transferase, Pyrimidine Nucleoside Phosphorylase, Chain C"/>
    <property type="match status" value="1"/>
</dbReference>
<dbReference type="KEGG" id="lak:106178124"/>
<comment type="subunit">
    <text evidence="2 5">Homodimer.</text>
</comment>
<dbReference type="GO" id="GO:0006206">
    <property type="term" value="P:pyrimidine nucleobase metabolic process"/>
    <property type="evidence" value="ECO:0007669"/>
    <property type="project" value="InterPro"/>
</dbReference>
<evidence type="ECO:0000256" key="4">
    <source>
        <dbReference type="ARBA" id="ARBA00022679"/>
    </source>
</evidence>
<dbReference type="GeneID" id="106178124"/>
<dbReference type="InterPro" id="IPR036320">
    <property type="entry name" value="Glycosyl_Trfase_fam3_N_dom_sf"/>
</dbReference>
<evidence type="ECO:0000256" key="5">
    <source>
        <dbReference type="PIRNR" id="PIRNR000478"/>
    </source>
</evidence>
<dbReference type="Pfam" id="PF02885">
    <property type="entry name" value="Glycos_trans_3N"/>
    <property type="match status" value="1"/>
</dbReference>
<dbReference type="InterPro" id="IPR000053">
    <property type="entry name" value="Thymidine/pyrmidine_PPase"/>
</dbReference>
<organism evidence="7 8">
    <name type="scientific">Lingula anatina</name>
    <name type="common">Brachiopod</name>
    <name type="synonym">Lingula unguis</name>
    <dbReference type="NCBI Taxonomy" id="7574"/>
    <lineage>
        <taxon>Eukaryota</taxon>
        <taxon>Metazoa</taxon>
        <taxon>Spiralia</taxon>
        <taxon>Lophotrochozoa</taxon>
        <taxon>Brachiopoda</taxon>
        <taxon>Linguliformea</taxon>
        <taxon>Lingulata</taxon>
        <taxon>Lingulida</taxon>
        <taxon>Linguloidea</taxon>
        <taxon>Lingulidae</taxon>
        <taxon>Lingula</taxon>
    </lineage>
</organism>
<protein>
    <recommendedName>
        <fullName evidence="5">Thymidine phosphorylase</fullName>
        <shortName evidence="5">TP</shortName>
        <ecNumber evidence="5">2.4.2.4</ecNumber>
    </recommendedName>
    <alternativeName>
        <fullName evidence="5">TdRPase</fullName>
    </alternativeName>
</protein>
<dbReference type="InterPro" id="IPR035902">
    <property type="entry name" value="Nuc_phospho_transferase"/>
</dbReference>
<comment type="catalytic activity">
    <reaction evidence="5">
        <text>thymidine + phosphate = 2-deoxy-alpha-D-ribose 1-phosphate + thymine</text>
        <dbReference type="Rhea" id="RHEA:16037"/>
        <dbReference type="ChEBI" id="CHEBI:17748"/>
        <dbReference type="ChEBI" id="CHEBI:17821"/>
        <dbReference type="ChEBI" id="CHEBI:43474"/>
        <dbReference type="ChEBI" id="CHEBI:57259"/>
        <dbReference type="EC" id="2.4.2.4"/>
    </reaction>
</comment>
<dbReference type="InterPro" id="IPR036566">
    <property type="entry name" value="PYNP-like_C_sf"/>
</dbReference>
<dbReference type="InterPro" id="IPR017459">
    <property type="entry name" value="Glycosyl_Trfase_fam3_N_dom"/>
</dbReference>
<dbReference type="SUPFAM" id="SSF47648">
    <property type="entry name" value="Nucleoside phosphorylase/phosphoribosyltransferase N-terminal domain"/>
    <property type="match status" value="1"/>
</dbReference>
<evidence type="ECO:0000259" key="6">
    <source>
        <dbReference type="SMART" id="SM00941"/>
    </source>
</evidence>
<dbReference type="InterPro" id="IPR000312">
    <property type="entry name" value="Glycosyl_Trfase_fam3"/>
</dbReference>
<dbReference type="PANTHER" id="PTHR10515:SF0">
    <property type="entry name" value="THYMIDINE PHOSPHORYLASE"/>
    <property type="match status" value="1"/>
</dbReference>
<gene>
    <name evidence="8" type="primary">LOC106178124</name>
</gene>
<dbReference type="Pfam" id="PF00591">
    <property type="entry name" value="Glycos_transf_3"/>
    <property type="match status" value="1"/>
</dbReference>
<dbReference type="GO" id="GO:0009032">
    <property type="term" value="F:thymidine phosphorylase activity"/>
    <property type="evidence" value="ECO:0007669"/>
    <property type="project" value="UniProtKB-UniRule"/>
</dbReference>
<dbReference type="InterPro" id="IPR018090">
    <property type="entry name" value="Pyrmidine_PPas_bac/euk"/>
</dbReference>
<evidence type="ECO:0000256" key="1">
    <source>
        <dbReference type="ARBA" id="ARBA00006915"/>
    </source>
</evidence>
<reference evidence="8" key="1">
    <citation type="submission" date="2025-08" db="UniProtKB">
        <authorList>
            <consortium name="RefSeq"/>
        </authorList>
    </citation>
    <scope>IDENTIFICATION</scope>
    <source>
        <tissue evidence="8">Gonads</tissue>
    </source>
</reference>
<dbReference type="OrthoDB" id="445007at2759"/>
<evidence type="ECO:0000313" key="8">
    <source>
        <dbReference type="RefSeq" id="XP_013416636.1"/>
    </source>
</evidence>
<dbReference type="PROSITE" id="PS00647">
    <property type="entry name" value="THYMID_PHOSPHORYLASE"/>
    <property type="match status" value="1"/>
</dbReference>
<dbReference type="SUPFAM" id="SSF52418">
    <property type="entry name" value="Nucleoside phosphorylase/phosphoribosyltransferase catalytic domain"/>
    <property type="match status" value="1"/>
</dbReference>
<comment type="function">
    <text evidence="5">Catalyzes the reversible phosphorolysis of thymidine. The produced molecules are then utilized as carbon and energy sources or in the rescue of pyrimidine bases for nucleotide synthesis.</text>
</comment>
<dbReference type="Pfam" id="PF07831">
    <property type="entry name" value="PYNP_C"/>
    <property type="match status" value="1"/>
</dbReference>
<dbReference type="AlphaFoldDB" id="A0A1S3K301"/>
<comment type="pathway">
    <text evidence="5">Pyrimidine metabolism; dTMP biosynthesis via salvage pathway; dTMP from thymine: step 1/2.</text>
</comment>
<dbReference type="UniPathway" id="UPA00578">
    <property type="reaction ID" value="UER00638"/>
</dbReference>
<keyword evidence="3 5" id="KW-0328">Glycosyltransferase</keyword>
<dbReference type="STRING" id="7574.A0A1S3K301"/>
<dbReference type="FunFam" id="3.40.1030.10:FF:000003">
    <property type="entry name" value="Pyrimidine-nucleoside phosphorylase"/>
    <property type="match status" value="1"/>
</dbReference>
<dbReference type="GO" id="GO:0006213">
    <property type="term" value="P:pyrimidine nucleoside metabolic process"/>
    <property type="evidence" value="ECO:0007669"/>
    <property type="project" value="UniProtKB-UniRule"/>
</dbReference>
<evidence type="ECO:0000256" key="2">
    <source>
        <dbReference type="ARBA" id="ARBA00011738"/>
    </source>
</evidence>
<dbReference type="RefSeq" id="XP_013416636.1">
    <property type="nucleotide sequence ID" value="XM_013561182.1"/>
</dbReference>
<dbReference type="OMA" id="VWGGATN"/>
<dbReference type="Gene3D" id="3.40.1030.10">
    <property type="entry name" value="Nucleoside phosphorylase/phosphoribosyltransferase catalytic domain"/>
    <property type="match status" value="1"/>
</dbReference>
<dbReference type="InterPro" id="IPR017872">
    <property type="entry name" value="Pyrmidine_PPase_CS"/>
</dbReference>
<dbReference type="NCBIfam" id="NF004490">
    <property type="entry name" value="PRK05820.1"/>
    <property type="match status" value="1"/>
</dbReference>
<evidence type="ECO:0000256" key="3">
    <source>
        <dbReference type="ARBA" id="ARBA00022676"/>
    </source>
</evidence>
<sequence>MFSIPGLIRKKRDRKTFSREEIEFFIQELVKEKGGAVQDCQLGAMLMAIFLNGMTLEETSWLTRAMRDSGEVLSWPLEWKGCVVDKHSTGGVGDKVSLPLAPALAACGMKVPMISGRGLGHTGGTLDKLESIPGFQVMIASSDMLEILEKVGCCIVGQTNTLVPSDRIMYATRDVTSTVDSVPLIVGSIVSKKAAEGLDALVLDIKVGKGSYTKNVEEGRKLGGLMVSSCESMGIKTVALLTNMDSPLGKTIGNSLEVQEALDCLRGQGPGDLKELVVNLGAHLLYAAQHVSTVSAGKLKMEDVISSGAALEKFCAMLKAQGVAEEVAEQLCQKQGNTSNILASSHNVTPLNSVGEGWVADIDALKLAEVSGELGAGRKKAGDKINFAVGIQLLVQVGDRIERGKPWVEIHHDEPLGENQLNKVQAALKVENEPVSRLLVLDIVTSQSA</sequence>
<name>A0A1S3K301_LINAN</name>